<organism evidence="1 2">
    <name type="scientific">Melastoma candidum</name>
    <dbReference type="NCBI Taxonomy" id="119954"/>
    <lineage>
        <taxon>Eukaryota</taxon>
        <taxon>Viridiplantae</taxon>
        <taxon>Streptophyta</taxon>
        <taxon>Embryophyta</taxon>
        <taxon>Tracheophyta</taxon>
        <taxon>Spermatophyta</taxon>
        <taxon>Magnoliopsida</taxon>
        <taxon>eudicotyledons</taxon>
        <taxon>Gunneridae</taxon>
        <taxon>Pentapetalae</taxon>
        <taxon>rosids</taxon>
        <taxon>malvids</taxon>
        <taxon>Myrtales</taxon>
        <taxon>Melastomataceae</taxon>
        <taxon>Melastomatoideae</taxon>
        <taxon>Melastomateae</taxon>
        <taxon>Melastoma</taxon>
    </lineage>
</organism>
<evidence type="ECO:0000313" key="2">
    <source>
        <dbReference type="Proteomes" id="UP001057402"/>
    </source>
</evidence>
<keyword evidence="2" id="KW-1185">Reference proteome</keyword>
<comment type="caution">
    <text evidence="1">The sequence shown here is derived from an EMBL/GenBank/DDBJ whole genome shotgun (WGS) entry which is preliminary data.</text>
</comment>
<proteinExistence type="predicted"/>
<protein>
    <submittedName>
        <fullName evidence="1">Uncharacterized protein</fullName>
    </submittedName>
</protein>
<sequence length="159" mass="16797">MSPRLATVNVSSPQGSARESNGWESLAISSFNPTLIKNLTITPRLSEHSGRGHQQLPGIILADLCWNSRIPFHQIPKLDQMPALHSMSQQHADPKCNLELDIAHGRVGEPGIEGVNGLTSVQGGNPDEELVGGEGLEDNGGRALGVEAEAEPDPGLGCP</sequence>
<dbReference type="EMBL" id="CM042884">
    <property type="protein sequence ID" value="KAI4370514.1"/>
    <property type="molecule type" value="Genomic_DNA"/>
</dbReference>
<gene>
    <name evidence="1" type="ORF">MLD38_018864</name>
</gene>
<accession>A0ACB9QVA6</accession>
<evidence type="ECO:0000313" key="1">
    <source>
        <dbReference type="EMBL" id="KAI4370514.1"/>
    </source>
</evidence>
<reference evidence="2" key="1">
    <citation type="journal article" date="2023" name="Front. Plant Sci.">
        <title>Chromosomal-level genome assembly of Melastoma candidum provides insights into trichome evolution.</title>
        <authorList>
            <person name="Zhong Y."/>
            <person name="Wu W."/>
            <person name="Sun C."/>
            <person name="Zou P."/>
            <person name="Liu Y."/>
            <person name="Dai S."/>
            <person name="Zhou R."/>
        </authorList>
    </citation>
    <scope>NUCLEOTIDE SEQUENCE [LARGE SCALE GENOMIC DNA]</scope>
</reference>
<dbReference type="Proteomes" id="UP001057402">
    <property type="component" value="Chromosome 5"/>
</dbReference>
<name>A0ACB9QVA6_9MYRT</name>